<keyword evidence="2" id="KW-0175">Coiled coil</keyword>
<keyword evidence="1" id="KW-0343">GTPase activation</keyword>
<feature type="domain" description="Rab-GAP TBC" evidence="4">
    <location>
        <begin position="181"/>
        <end position="366"/>
    </location>
</feature>
<dbReference type="InterPro" id="IPR000195">
    <property type="entry name" value="Rab-GAP-TBC_dom"/>
</dbReference>
<evidence type="ECO:0000256" key="1">
    <source>
        <dbReference type="ARBA" id="ARBA00022468"/>
    </source>
</evidence>
<dbReference type="SUPFAM" id="SSF47923">
    <property type="entry name" value="Ypt/Rab-GAP domain of gyp1p"/>
    <property type="match status" value="2"/>
</dbReference>
<dbReference type="AlphaFoldDB" id="A0A9W8H5H1"/>
<organism evidence="5 6">
    <name type="scientific">Coemansia interrupta</name>
    <dbReference type="NCBI Taxonomy" id="1126814"/>
    <lineage>
        <taxon>Eukaryota</taxon>
        <taxon>Fungi</taxon>
        <taxon>Fungi incertae sedis</taxon>
        <taxon>Zoopagomycota</taxon>
        <taxon>Kickxellomycotina</taxon>
        <taxon>Kickxellomycetes</taxon>
        <taxon>Kickxellales</taxon>
        <taxon>Kickxellaceae</taxon>
        <taxon>Coemansia</taxon>
    </lineage>
</organism>
<feature type="region of interest" description="Disordered" evidence="3">
    <location>
        <begin position="792"/>
        <end position="813"/>
    </location>
</feature>
<evidence type="ECO:0000256" key="2">
    <source>
        <dbReference type="SAM" id="Coils"/>
    </source>
</evidence>
<dbReference type="Gene3D" id="1.10.8.270">
    <property type="entry name" value="putative rabgap domain of human tbc1 domain family member 14 like domains"/>
    <property type="match status" value="1"/>
</dbReference>
<dbReference type="Pfam" id="PF23436">
    <property type="entry name" value="RabGap-TBC_2"/>
    <property type="match status" value="1"/>
</dbReference>
<feature type="compositionally biased region" description="Low complexity" evidence="3">
    <location>
        <begin position="1"/>
        <end position="12"/>
    </location>
</feature>
<comment type="caution">
    <text evidence="5">The sequence shown here is derived from an EMBL/GenBank/DDBJ whole genome shotgun (WGS) entry which is preliminary data.</text>
</comment>
<dbReference type="EMBL" id="JANBUM010000480">
    <property type="protein sequence ID" value="KAJ2776598.1"/>
    <property type="molecule type" value="Genomic_DNA"/>
</dbReference>
<dbReference type="PANTHER" id="PTHR47219:SF9">
    <property type="entry name" value="GTPASE ACTIVATING PROTEIN AND CENTROSOME-ASSOCIATED, ISOFORM B"/>
    <property type="match status" value="1"/>
</dbReference>
<feature type="coiled-coil region" evidence="2">
    <location>
        <begin position="595"/>
        <end position="685"/>
    </location>
</feature>
<evidence type="ECO:0000256" key="3">
    <source>
        <dbReference type="SAM" id="MobiDB-lite"/>
    </source>
</evidence>
<protein>
    <recommendedName>
        <fullName evidence="4">Rab-GAP TBC domain-containing protein</fullName>
    </recommendedName>
</protein>
<keyword evidence="6" id="KW-1185">Reference proteome</keyword>
<dbReference type="Gene3D" id="1.10.10.750">
    <property type="entry name" value="Ypt/Rab-GAP domain of gyp1p, domain 1"/>
    <property type="match status" value="1"/>
</dbReference>
<evidence type="ECO:0000259" key="4">
    <source>
        <dbReference type="PROSITE" id="PS50086"/>
    </source>
</evidence>
<dbReference type="SMART" id="SM00164">
    <property type="entry name" value="TBC"/>
    <property type="match status" value="1"/>
</dbReference>
<dbReference type="InterPro" id="IPR035969">
    <property type="entry name" value="Rab-GAP_TBC_sf"/>
</dbReference>
<feature type="region of interest" description="Disordered" evidence="3">
    <location>
        <begin position="441"/>
        <end position="500"/>
    </location>
</feature>
<dbReference type="PANTHER" id="PTHR47219">
    <property type="entry name" value="RAB GTPASE-ACTIVATING PROTEIN 1-LIKE"/>
    <property type="match status" value="1"/>
</dbReference>
<reference evidence="5" key="1">
    <citation type="submission" date="2022-07" db="EMBL/GenBank/DDBJ databases">
        <title>Phylogenomic reconstructions and comparative analyses of Kickxellomycotina fungi.</title>
        <authorList>
            <person name="Reynolds N.K."/>
            <person name="Stajich J.E."/>
            <person name="Barry K."/>
            <person name="Grigoriev I.V."/>
            <person name="Crous P."/>
            <person name="Smith M.E."/>
        </authorList>
    </citation>
    <scope>NUCLEOTIDE SEQUENCE</scope>
    <source>
        <strain evidence="5">BCRC 34489</strain>
    </source>
</reference>
<feature type="compositionally biased region" description="Low complexity" evidence="3">
    <location>
        <begin position="478"/>
        <end position="493"/>
    </location>
</feature>
<proteinExistence type="predicted"/>
<dbReference type="GO" id="GO:0031267">
    <property type="term" value="F:small GTPase binding"/>
    <property type="evidence" value="ECO:0007669"/>
    <property type="project" value="TreeGrafter"/>
</dbReference>
<dbReference type="Proteomes" id="UP001140172">
    <property type="component" value="Unassembled WGS sequence"/>
</dbReference>
<sequence length="813" mass="87548">MADSRTSTSSSSGKRDSLSTFAEGGEADDSVSLTLARVQVANDLLYTDPKRVANDLLYTDPKRVVIEGGGLQAASSTLQSLADVRSPTSPWPADSDAAAEAAPADAEVDDALAQYADGDERALPRYILQSSSVEELDHVTGAWAAALDGLADGEFWRALVDDAEGLRRRAPLHLAAKVRAGVPGPVRGAVWRALTQAQSTYLQTLYAQLVQEPSAHERVIRRDLPRTFPRIPVFRRLDGSGQARLFRILKAYSLYDAEVGYCQGLGFIIGPLMLSMDECQAFCVLVRLMETYGLRGMFTEDMAGLHLRLWQLAELAREIAPDVMAHLDGLGVVPAMYAPAWFLSLFAYTMPLSFVLRVLDVVAAEGAAPETIIRIGVALLQRNADEILAQDDFESAMAVLNTRLYDDANRARDRPGFVLQDAARLQAVVTAERLDALEQQYRREQQGEPDRRPQRAEPSRARFLGWPWGARAAGGGAASDAASASSSSAASSAAGGGGRISPRVLELTEAQRERSQQLRAQMLHTLQAQADAPATVLGAVAAGPARPAASATGEPSPSPPPSQSQSPPGRTSDSAWRDAVLEPLERQLHDARVTCDTHRDALVALQAEHEGLRRDLALAKAERAQLAAANERLANDLRLAEGARERARAERRDAEDAARRSQGQLADVRAELAEADEERALLVRQLANLRRFIAAEGAEPDVRQRMLSMDEPPAEKQQQQPSRFSISSIASNWSAIREAITSPRQSAQLDEPGLPPLVVNVARPADAPLSPAPSSASATRASAIPLAALHRSKTIATASPTAHVRARSPPVIP</sequence>
<accession>A0A9W8H5H1</accession>
<feature type="region of interest" description="Disordered" evidence="3">
    <location>
        <begin position="542"/>
        <end position="574"/>
    </location>
</feature>
<evidence type="ECO:0000313" key="5">
    <source>
        <dbReference type="EMBL" id="KAJ2776598.1"/>
    </source>
</evidence>
<gene>
    <name evidence="5" type="ORF">GGI15_004796</name>
</gene>
<feature type="compositionally biased region" description="Basic and acidic residues" evidence="3">
    <location>
        <begin position="441"/>
        <end position="460"/>
    </location>
</feature>
<dbReference type="FunFam" id="1.10.8.270:FF:000001">
    <property type="entry name" value="TBC1 domain family member 1"/>
    <property type="match status" value="1"/>
</dbReference>
<evidence type="ECO:0000313" key="6">
    <source>
        <dbReference type="Proteomes" id="UP001140172"/>
    </source>
</evidence>
<dbReference type="GO" id="GO:0005096">
    <property type="term" value="F:GTPase activator activity"/>
    <property type="evidence" value="ECO:0007669"/>
    <property type="project" value="UniProtKB-KW"/>
</dbReference>
<feature type="region of interest" description="Disordered" evidence="3">
    <location>
        <begin position="1"/>
        <end position="27"/>
    </location>
</feature>
<feature type="compositionally biased region" description="Low complexity" evidence="3">
    <location>
        <begin position="542"/>
        <end position="551"/>
    </location>
</feature>
<dbReference type="OrthoDB" id="159449at2759"/>
<name>A0A9W8H5H1_9FUNG</name>
<dbReference type="Gene3D" id="1.10.472.80">
    <property type="entry name" value="Ypt/Rab-GAP domain of gyp1p, domain 3"/>
    <property type="match status" value="1"/>
</dbReference>
<dbReference type="PROSITE" id="PS50086">
    <property type="entry name" value="TBC_RABGAP"/>
    <property type="match status" value="1"/>
</dbReference>
<dbReference type="InterPro" id="IPR050302">
    <property type="entry name" value="Rab_GAP_TBC_domain"/>
</dbReference>